<sequence length="392" mass="43484">MNGHDDARWFLDQLRTATALKLGTAPAGTADPQLVRSLRDRLLRESISPAQRTDPEMIDAFARHSERMTTTTQDDSFSEMFTQMLTVLERTVAEQNPEVDLVPLRPLVGHLQTGHLNAVTMRVPVTSAHLVLVEDQMPLFANKLSKAFAWAVPREKESDGLHHFQFGADPVRARLDADPAIAERFGEIVLHYAVYGALGNTAHHLLPNGWFNFASLLRDGLEYFVLGHEYAHVLCNHLDGAESRRGVLPVEEVEAIAWSWRQELDADLLGTMMAINAMRAEGVDTTTAFMGVSLFFDTMDVLDRAVSLLLTGSEQSHQVGSHPPSALRKEHLAQQLAKGPLRDVLGVGEIVGEVVESLWQRARPQVLAMHRRGARPAPMWHTIAKETGRPSA</sequence>
<dbReference type="Proteomes" id="UP000609879">
    <property type="component" value="Unassembled WGS sequence"/>
</dbReference>
<dbReference type="EMBL" id="BOMI01000145">
    <property type="protein sequence ID" value="GID78318.1"/>
    <property type="molecule type" value="Genomic_DNA"/>
</dbReference>
<dbReference type="RefSeq" id="WP_203773134.1">
    <property type="nucleotide sequence ID" value="NZ_BAAABO010000028.1"/>
</dbReference>
<reference evidence="1 2" key="1">
    <citation type="submission" date="2021-01" db="EMBL/GenBank/DDBJ databases">
        <title>Whole genome shotgun sequence of Actinoplanes deccanensis NBRC 13994.</title>
        <authorList>
            <person name="Komaki H."/>
            <person name="Tamura T."/>
        </authorList>
    </citation>
    <scope>NUCLEOTIDE SEQUENCE [LARGE SCALE GENOMIC DNA]</scope>
    <source>
        <strain evidence="1 2">NBRC 13994</strain>
    </source>
</reference>
<gene>
    <name evidence="1" type="ORF">Ade02nite_69590</name>
</gene>
<keyword evidence="2" id="KW-1185">Reference proteome</keyword>
<protein>
    <submittedName>
        <fullName evidence="1">Uncharacterized protein</fullName>
    </submittedName>
</protein>
<comment type="caution">
    <text evidence="1">The sequence shown here is derived from an EMBL/GenBank/DDBJ whole genome shotgun (WGS) entry which is preliminary data.</text>
</comment>
<evidence type="ECO:0000313" key="2">
    <source>
        <dbReference type="Proteomes" id="UP000609879"/>
    </source>
</evidence>
<proteinExistence type="predicted"/>
<evidence type="ECO:0000313" key="1">
    <source>
        <dbReference type="EMBL" id="GID78318.1"/>
    </source>
</evidence>
<accession>A0ABQ3YE91</accession>
<organism evidence="1 2">
    <name type="scientific">Paractinoplanes deccanensis</name>
    <dbReference type="NCBI Taxonomy" id="113561"/>
    <lineage>
        <taxon>Bacteria</taxon>
        <taxon>Bacillati</taxon>
        <taxon>Actinomycetota</taxon>
        <taxon>Actinomycetes</taxon>
        <taxon>Micromonosporales</taxon>
        <taxon>Micromonosporaceae</taxon>
        <taxon>Paractinoplanes</taxon>
    </lineage>
</organism>
<name>A0ABQ3YE91_9ACTN</name>